<evidence type="ECO:0000256" key="2">
    <source>
        <dbReference type="ARBA" id="ARBA00008779"/>
    </source>
</evidence>
<keyword evidence="5 10" id="KW-0378">Hydrolase</keyword>
<feature type="compositionally biased region" description="Basic and acidic residues" evidence="7">
    <location>
        <begin position="501"/>
        <end position="510"/>
    </location>
</feature>
<keyword evidence="6" id="KW-0106">Calcium</keyword>
<evidence type="ECO:0000256" key="8">
    <source>
        <dbReference type="SAM" id="SignalP"/>
    </source>
</evidence>
<dbReference type="OrthoDB" id="9783154at2"/>
<keyword evidence="3" id="KW-0479">Metal-binding</keyword>
<evidence type="ECO:0000256" key="3">
    <source>
        <dbReference type="ARBA" id="ARBA00022723"/>
    </source>
</evidence>
<dbReference type="RefSeq" id="WP_008695142.1">
    <property type="nucleotide sequence ID" value="NZ_ANOG01000319.1"/>
</dbReference>
<dbReference type="GO" id="GO:0046872">
    <property type="term" value="F:metal ion binding"/>
    <property type="evidence" value="ECO:0007669"/>
    <property type="project" value="UniProtKB-KW"/>
</dbReference>
<dbReference type="FunFam" id="3.40.720.10:FF:000065">
    <property type="entry name" value="Arylsulfatase A"/>
    <property type="match status" value="1"/>
</dbReference>
<dbReference type="CDD" id="cd16144">
    <property type="entry name" value="ARS_like"/>
    <property type="match status" value="1"/>
</dbReference>
<reference evidence="10 11" key="1">
    <citation type="journal article" date="2013" name="Mar. Genomics">
        <title>Expression of sulfatases in Rhodopirellula baltica and the diversity of sulfatases in the genus Rhodopirellula.</title>
        <authorList>
            <person name="Wegner C.E."/>
            <person name="Richter-Heitmann T."/>
            <person name="Klindworth A."/>
            <person name="Klockow C."/>
            <person name="Richter M."/>
            <person name="Achstetter T."/>
            <person name="Glockner F.O."/>
            <person name="Harder J."/>
        </authorList>
    </citation>
    <scope>NUCLEOTIDE SEQUENCE [LARGE SCALE GENOMIC DNA]</scope>
    <source>
        <strain evidence="10 11">SM1</strain>
    </source>
</reference>
<dbReference type="Proteomes" id="UP000011991">
    <property type="component" value="Unassembled WGS sequence"/>
</dbReference>
<evidence type="ECO:0000256" key="1">
    <source>
        <dbReference type="ARBA" id="ARBA00001913"/>
    </source>
</evidence>
<evidence type="ECO:0000259" key="9">
    <source>
        <dbReference type="Pfam" id="PF00884"/>
    </source>
</evidence>
<dbReference type="SUPFAM" id="SSF53649">
    <property type="entry name" value="Alkaline phosphatase-like"/>
    <property type="match status" value="1"/>
</dbReference>
<comment type="cofactor">
    <cofactor evidence="1">
        <name>Ca(2+)</name>
        <dbReference type="ChEBI" id="CHEBI:29108"/>
    </cofactor>
</comment>
<evidence type="ECO:0000313" key="10">
    <source>
        <dbReference type="EMBL" id="EMI20803.1"/>
    </source>
</evidence>
<evidence type="ECO:0000256" key="5">
    <source>
        <dbReference type="ARBA" id="ARBA00022801"/>
    </source>
</evidence>
<feature type="region of interest" description="Disordered" evidence="7">
    <location>
        <begin position="501"/>
        <end position="522"/>
    </location>
</feature>
<evidence type="ECO:0000256" key="4">
    <source>
        <dbReference type="ARBA" id="ARBA00022729"/>
    </source>
</evidence>
<dbReference type="EMBL" id="ANOG01000319">
    <property type="protein sequence ID" value="EMI20803.1"/>
    <property type="molecule type" value="Genomic_DNA"/>
</dbReference>
<dbReference type="InterPro" id="IPR000917">
    <property type="entry name" value="Sulfatase_N"/>
</dbReference>
<dbReference type="PANTHER" id="PTHR42693:SF42">
    <property type="entry name" value="ARYLSULFATASE G"/>
    <property type="match status" value="1"/>
</dbReference>
<keyword evidence="4 8" id="KW-0732">Signal</keyword>
<sequence length="522" mass="57863">MKYSICFALGLFVLALANPAPSSAATQRNFVFILVDDLGCKDLGFAGSKFHETPHIDALAASGMRFDHGYAACQVCSPSRASIMLGKATPRHGITDWIGAASGTKWNRDDRVLPSEYEHVLPKDDTTLAEALREGGYTTFFAGKWHLGTKGSWPEDHGFMINKGGWDVGSPKGGYFAPWQNPRLESGPDGESLTLRLANETASFIESSKDKPFLAYLSFYTVHGPIQTTEELCNKYRDKAEQMGLTQTDTRFTLQRRLPVRQVQDNPIYAGMVETLDNAVGIVMDKLKETGLDKNTVVIFTSDNGGVSSGDAYSTSLLPLRGGKGMQWEGGIREPYIIHVPGMTPPGASSDVPAIGMDFYPTMLELAGLPQRPEQHVDGVSLVPVLKGGEIADRDLFWHYPHYGNQGGEPSSIIRSKQWKLIHYYEDGRNELYDLANDEGEHTDVAAQHPERVAELKQRLDGWLAETGAKIPQPDPRFTQAKFDTRMKNVREKLMPRLEKQHADFLDKSKNPSPNWWGSAKD</sequence>
<dbReference type="PROSITE" id="PS00149">
    <property type="entry name" value="SULFATASE_2"/>
    <property type="match status" value="1"/>
</dbReference>
<dbReference type="GO" id="GO:0004065">
    <property type="term" value="F:arylsulfatase activity"/>
    <property type="evidence" value="ECO:0007669"/>
    <property type="project" value="UniProtKB-EC"/>
</dbReference>
<feature type="signal peptide" evidence="8">
    <location>
        <begin position="1"/>
        <end position="24"/>
    </location>
</feature>
<keyword evidence="11" id="KW-1185">Reference proteome</keyword>
<protein>
    <submittedName>
        <fullName evidence="10">Sulfatase family protein</fullName>
        <ecNumber evidence="10">3.1.6.1</ecNumber>
    </submittedName>
</protein>
<dbReference type="Pfam" id="PF00884">
    <property type="entry name" value="Sulfatase"/>
    <property type="match status" value="1"/>
</dbReference>
<organism evidence="10 11">
    <name type="scientific">Rhodopirellula maiorica SM1</name>
    <dbReference type="NCBI Taxonomy" id="1265738"/>
    <lineage>
        <taxon>Bacteria</taxon>
        <taxon>Pseudomonadati</taxon>
        <taxon>Planctomycetota</taxon>
        <taxon>Planctomycetia</taxon>
        <taxon>Pirellulales</taxon>
        <taxon>Pirellulaceae</taxon>
        <taxon>Novipirellula</taxon>
    </lineage>
</organism>
<name>M5RNB6_9BACT</name>
<comment type="caution">
    <text evidence="10">The sequence shown here is derived from an EMBL/GenBank/DDBJ whole genome shotgun (WGS) entry which is preliminary data.</text>
</comment>
<dbReference type="PATRIC" id="fig|1265738.3.peg.2276"/>
<dbReference type="Gene3D" id="3.40.720.10">
    <property type="entry name" value="Alkaline Phosphatase, subunit A"/>
    <property type="match status" value="1"/>
</dbReference>
<comment type="similarity">
    <text evidence="2">Belongs to the sulfatase family.</text>
</comment>
<proteinExistence type="inferred from homology"/>
<accession>M5RNB6</accession>
<dbReference type="InterPro" id="IPR024607">
    <property type="entry name" value="Sulfatase_CS"/>
</dbReference>
<dbReference type="InterPro" id="IPR017850">
    <property type="entry name" value="Alkaline_phosphatase_core_sf"/>
</dbReference>
<evidence type="ECO:0000256" key="7">
    <source>
        <dbReference type="SAM" id="MobiDB-lite"/>
    </source>
</evidence>
<feature type="domain" description="Sulfatase N-terminal" evidence="9">
    <location>
        <begin position="28"/>
        <end position="368"/>
    </location>
</feature>
<gene>
    <name evidence="10" type="ORF">RMSM_02268</name>
</gene>
<dbReference type="InterPro" id="IPR050738">
    <property type="entry name" value="Sulfatase"/>
</dbReference>
<dbReference type="PANTHER" id="PTHR42693">
    <property type="entry name" value="ARYLSULFATASE FAMILY MEMBER"/>
    <property type="match status" value="1"/>
</dbReference>
<dbReference type="EC" id="3.1.6.1" evidence="10"/>
<evidence type="ECO:0000256" key="6">
    <source>
        <dbReference type="ARBA" id="ARBA00022837"/>
    </source>
</evidence>
<dbReference type="Gene3D" id="3.30.1120.10">
    <property type="match status" value="1"/>
</dbReference>
<evidence type="ECO:0000313" key="11">
    <source>
        <dbReference type="Proteomes" id="UP000011991"/>
    </source>
</evidence>
<feature type="chain" id="PRO_5004070806" evidence="8">
    <location>
        <begin position="25"/>
        <end position="522"/>
    </location>
</feature>
<dbReference type="AlphaFoldDB" id="M5RNB6"/>